<comment type="catalytic activity">
    <reaction evidence="3">
        <text>2 GTP = 3',3'-c-di-GMP + 2 diphosphate</text>
        <dbReference type="Rhea" id="RHEA:24898"/>
        <dbReference type="ChEBI" id="CHEBI:33019"/>
        <dbReference type="ChEBI" id="CHEBI:37565"/>
        <dbReference type="ChEBI" id="CHEBI:58805"/>
        <dbReference type="EC" id="2.7.7.65"/>
    </reaction>
</comment>
<dbReference type="NCBIfam" id="TIGR00229">
    <property type="entry name" value="sensory_box"/>
    <property type="match status" value="1"/>
</dbReference>
<proteinExistence type="predicted"/>
<evidence type="ECO:0000259" key="4">
    <source>
        <dbReference type="PROSITE" id="PS50112"/>
    </source>
</evidence>
<dbReference type="PROSITE" id="PS50112">
    <property type="entry name" value="PAS"/>
    <property type="match status" value="1"/>
</dbReference>
<dbReference type="SMART" id="SM00086">
    <property type="entry name" value="PAC"/>
    <property type="match status" value="2"/>
</dbReference>
<dbReference type="EMBL" id="VMKP01000004">
    <property type="protein sequence ID" value="TVO63813.1"/>
    <property type="molecule type" value="Genomic_DNA"/>
</dbReference>
<dbReference type="NCBIfam" id="TIGR00254">
    <property type="entry name" value="GGDEF"/>
    <property type="match status" value="1"/>
</dbReference>
<dbReference type="Pfam" id="PF08448">
    <property type="entry name" value="PAS_4"/>
    <property type="match status" value="1"/>
</dbReference>
<evidence type="ECO:0000313" key="8">
    <source>
        <dbReference type="Proteomes" id="UP000316688"/>
    </source>
</evidence>
<keyword evidence="8" id="KW-1185">Reference proteome</keyword>
<dbReference type="GO" id="GO:1902201">
    <property type="term" value="P:negative regulation of bacterial-type flagellum-dependent cell motility"/>
    <property type="evidence" value="ECO:0007669"/>
    <property type="project" value="TreeGrafter"/>
</dbReference>
<dbReference type="GO" id="GO:0043709">
    <property type="term" value="P:cell adhesion involved in single-species biofilm formation"/>
    <property type="evidence" value="ECO:0007669"/>
    <property type="project" value="TreeGrafter"/>
</dbReference>
<gene>
    <name evidence="7" type="ORF">FPL11_09135</name>
</gene>
<dbReference type="CDD" id="cd01949">
    <property type="entry name" value="GGDEF"/>
    <property type="match status" value="1"/>
</dbReference>
<evidence type="ECO:0000256" key="1">
    <source>
        <dbReference type="ARBA" id="ARBA00001946"/>
    </source>
</evidence>
<dbReference type="InterPro" id="IPR035965">
    <property type="entry name" value="PAS-like_dom_sf"/>
</dbReference>
<dbReference type="Pfam" id="PF13426">
    <property type="entry name" value="PAS_9"/>
    <property type="match status" value="2"/>
</dbReference>
<dbReference type="SUPFAM" id="SSF55785">
    <property type="entry name" value="PYP-like sensor domain (PAS domain)"/>
    <property type="match status" value="4"/>
</dbReference>
<dbReference type="Gene3D" id="3.30.70.270">
    <property type="match status" value="1"/>
</dbReference>
<dbReference type="InterPro" id="IPR001610">
    <property type="entry name" value="PAC"/>
</dbReference>
<dbReference type="SUPFAM" id="SSF55073">
    <property type="entry name" value="Nucleotide cyclase"/>
    <property type="match status" value="1"/>
</dbReference>
<dbReference type="AlphaFoldDB" id="A0A557RF94"/>
<feature type="domain" description="PAC" evidence="5">
    <location>
        <begin position="453"/>
        <end position="505"/>
    </location>
</feature>
<dbReference type="InterPro" id="IPR043128">
    <property type="entry name" value="Rev_trsase/Diguanyl_cyclase"/>
</dbReference>
<comment type="cofactor">
    <cofactor evidence="1">
        <name>Mg(2+)</name>
        <dbReference type="ChEBI" id="CHEBI:18420"/>
    </cofactor>
</comment>
<dbReference type="EC" id="2.7.7.65" evidence="2"/>
<dbReference type="SMART" id="SM00267">
    <property type="entry name" value="GGDEF"/>
    <property type="match status" value="1"/>
</dbReference>
<accession>A0A557RF94</accession>
<comment type="caution">
    <text evidence="7">The sequence shown here is derived from an EMBL/GenBank/DDBJ whole genome shotgun (WGS) entry which is preliminary data.</text>
</comment>
<evidence type="ECO:0000256" key="2">
    <source>
        <dbReference type="ARBA" id="ARBA00012528"/>
    </source>
</evidence>
<dbReference type="InterPro" id="IPR013656">
    <property type="entry name" value="PAS_4"/>
</dbReference>
<dbReference type="InterPro" id="IPR000700">
    <property type="entry name" value="PAS-assoc_C"/>
</dbReference>
<dbReference type="SMART" id="SM00091">
    <property type="entry name" value="PAS"/>
    <property type="match status" value="3"/>
</dbReference>
<evidence type="ECO:0000256" key="3">
    <source>
        <dbReference type="ARBA" id="ARBA00034247"/>
    </source>
</evidence>
<dbReference type="Gene3D" id="3.30.450.20">
    <property type="entry name" value="PAS domain"/>
    <property type="match status" value="3"/>
</dbReference>
<dbReference type="InterPro" id="IPR050469">
    <property type="entry name" value="Diguanylate_Cyclase"/>
</dbReference>
<dbReference type="PROSITE" id="PS50113">
    <property type="entry name" value="PAC"/>
    <property type="match status" value="1"/>
</dbReference>
<dbReference type="PROSITE" id="PS50887">
    <property type="entry name" value="GGDEF"/>
    <property type="match status" value="1"/>
</dbReference>
<dbReference type="PANTHER" id="PTHR45138">
    <property type="entry name" value="REGULATORY COMPONENTS OF SENSORY TRANSDUCTION SYSTEM"/>
    <property type="match status" value="1"/>
</dbReference>
<reference evidence="7 8" key="1">
    <citation type="submission" date="2019-07" db="EMBL/GenBank/DDBJ databases">
        <title>Reclasification of Spiribacter aquaticus.</title>
        <authorList>
            <person name="Leon M.J."/>
            <person name="Sanchez-Porro C."/>
            <person name="Ventosa A."/>
        </authorList>
    </citation>
    <scope>NUCLEOTIDE SEQUENCE [LARGE SCALE GENOMIC DNA]</scope>
    <source>
        <strain evidence="7 8">SP30</strain>
    </source>
</reference>
<dbReference type="CDD" id="cd00130">
    <property type="entry name" value="PAS"/>
    <property type="match status" value="2"/>
</dbReference>
<dbReference type="InterPro" id="IPR000160">
    <property type="entry name" value="GGDEF_dom"/>
</dbReference>
<organism evidence="7 8">
    <name type="scientific">Spiribacter aquaticus</name>
    <dbReference type="NCBI Taxonomy" id="1935996"/>
    <lineage>
        <taxon>Bacteria</taxon>
        <taxon>Pseudomonadati</taxon>
        <taxon>Pseudomonadota</taxon>
        <taxon>Gammaproteobacteria</taxon>
        <taxon>Chromatiales</taxon>
        <taxon>Ectothiorhodospiraceae</taxon>
        <taxon>Spiribacter</taxon>
    </lineage>
</organism>
<feature type="domain" description="PAS" evidence="4">
    <location>
        <begin position="377"/>
        <end position="448"/>
    </location>
</feature>
<dbReference type="Pfam" id="PF00990">
    <property type="entry name" value="GGDEF"/>
    <property type="match status" value="1"/>
</dbReference>
<evidence type="ECO:0000313" key="7">
    <source>
        <dbReference type="EMBL" id="TVO63813.1"/>
    </source>
</evidence>
<evidence type="ECO:0000259" key="6">
    <source>
        <dbReference type="PROSITE" id="PS50887"/>
    </source>
</evidence>
<dbReference type="Proteomes" id="UP000316688">
    <property type="component" value="Unassembled WGS sequence"/>
</dbReference>
<dbReference type="FunFam" id="3.30.70.270:FF:000001">
    <property type="entry name" value="Diguanylate cyclase domain protein"/>
    <property type="match status" value="1"/>
</dbReference>
<dbReference type="GO" id="GO:0052621">
    <property type="term" value="F:diguanylate cyclase activity"/>
    <property type="evidence" value="ECO:0007669"/>
    <property type="project" value="UniProtKB-EC"/>
</dbReference>
<dbReference type="PANTHER" id="PTHR45138:SF9">
    <property type="entry name" value="DIGUANYLATE CYCLASE DGCM-RELATED"/>
    <property type="match status" value="1"/>
</dbReference>
<dbReference type="GO" id="GO:0005886">
    <property type="term" value="C:plasma membrane"/>
    <property type="evidence" value="ECO:0007669"/>
    <property type="project" value="TreeGrafter"/>
</dbReference>
<evidence type="ECO:0000259" key="5">
    <source>
        <dbReference type="PROSITE" id="PS50113"/>
    </source>
</evidence>
<feature type="domain" description="GGDEF" evidence="6">
    <location>
        <begin position="537"/>
        <end position="666"/>
    </location>
</feature>
<dbReference type="InterPro" id="IPR029787">
    <property type="entry name" value="Nucleotide_cyclase"/>
</dbReference>
<sequence length="669" mass="73531">MGMTGTEMADSLSRCIAQSEYPVCTIHAVPEPPGPMVCDVNEAFARLIGCPSEQLIATRAGMPPAPLGERGMIDNLRANLSADSCRVAVVWGLRRDGIAYQVDCSVLPTRAPGGEGDYLVCIYSDVNSSLAARQSLLDETEKLQALIASVWVSQSLEPCDAAPGPQQATAATRHTLEREAGRPRGGVAFIDHQRRIQRIDAAFETIQGQSADEIIGHDIERFYVDHASFERMGAQAYGRRRCDADPSIYCAVFEASRDAVMLMAAEGYFTAVNSAALALFEVHDSGQFLRGYATPAALSPTTQPDGEPSADATQRWTQHALDCGQSLFEWYHETATGRVFPAEVQLSRIDLGDDVIVQMMVRDISEKKAAIKALQQARDQTEAYFQTAPVMILFMDITGAITEINEYGCELIGLPREAIVGTRWFDAFLPPEEKSRLEGVFAALRRGDTQQTEYHENHIVTAKGEKRTIAFRNVPFRDAAGQVTGILASGVDITRQREAEAHLEYRAAHDELTGIWNRWRMIELLNAEMQRVQRHGGVFSLILFDVDHFKRVNDRYGHDAGDTVLKTLAALANQRLRRVDALARWGGEEFLVLLPATDEASGYQVAEALRCGVEGADLGVPTPVTISLGVVGCYGHETLRALLKRVDDCMYAGKRAGRNRTVQQGARPD</sequence>
<dbReference type="InterPro" id="IPR000014">
    <property type="entry name" value="PAS"/>
</dbReference>
<name>A0A557RF94_9GAMM</name>
<protein>
    <recommendedName>
        <fullName evidence="2">diguanylate cyclase</fullName>
        <ecNumber evidence="2">2.7.7.65</ecNumber>
    </recommendedName>
</protein>